<dbReference type="EMBL" id="KI913116">
    <property type="protein sequence ID" value="ETV87092.1"/>
    <property type="molecule type" value="Genomic_DNA"/>
</dbReference>
<evidence type="ECO:0000313" key="1">
    <source>
        <dbReference type="EMBL" id="ETV87092.1"/>
    </source>
</evidence>
<accession>W4H5C9</accession>
<sequence>MVTPMYGHSSNVYARSAWSRATSSAAQWTGMPRILSTLVLVLAMSWRSCMGSYSQGVGDLGNREVASAVRYATASAVGRAESEIGAAKNVGHAGCGVRRRNLNTASPSNLCRRYTSLKHSWVASVSCSACFFDGFRRKN</sequence>
<reference evidence="1" key="1">
    <citation type="submission" date="2013-12" db="EMBL/GenBank/DDBJ databases">
        <title>The Genome Sequence of Aphanomyces astaci APO3.</title>
        <authorList>
            <consortium name="The Broad Institute Genomics Platform"/>
            <person name="Russ C."/>
            <person name="Tyler B."/>
            <person name="van West P."/>
            <person name="Dieguez-Uribeondo J."/>
            <person name="Young S.K."/>
            <person name="Zeng Q."/>
            <person name="Gargeya S."/>
            <person name="Fitzgerald M."/>
            <person name="Abouelleil A."/>
            <person name="Alvarado L."/>
            <person name="Chapman S.B."/>
            <person name="Gainer-Dewar J."/>
            <person name="Goldberg J."/>
            <person name="Griggs A."/>
            <person name="Gujja S."/>
            <person name="Hansen M."/>
            <person name="Howarth C."/>
            <person name="Imamovic A."/>
            <person name="Ireland A."/>
            <person name="Larimer J."/>
            <person name="McCowan C."/>
            <person name="Murphy C."/>
            <person name="Pearson M."/>
            <person name="Poon T.W."/>
            <person name="Priest M."/>
            <person name="Roberts A."/>
            <person name="Saif S."/>
            <person name="Shea T."/>
            <person name="Sykes S."/>
            <person name="Wortman J."/>
            <person name="Nusbaum C."/>
            <person name="Birren B."/>
        </authorList>
    </citation>
    <scope>NUCLEOTIDE SEQUENCE [LARGE SCALE GENOMIC DNA]</scope>
    <source>
        <strain evidence="1">APO3</strain>
    </source>
</reference>
<name>W4H5C9_APHAT</name>
<gene>
    <name evidence="1" type="ORF">H257_02089</name>
</gene>
<dbReference type="GeneID" id="20804085"/>
<dbReference type="RefSeq" id="XP_009823891.1">
    <property type="nucleotide sequence ID" value="XM_009825589.1"/>
</dbReference>
<dbReference type="VEuPathDB" id="FungiDB:H257_02089"/>
<proteinExistence type="predicted"/>
<protein>
    <submittedName>
        <fullName evidence="1">Uncharacterized protein</fullName>
    </submittedName>
</protein>
<organism evidence="1">
    <name type="scientific">Aphanomyces astaci</name>
    <name type="common">Crayfish plague agent</name>
    <dbReference type="NCBI Taxonomy" id="112090"/>
    <lineage>
        <taxon>Eukaryota</taxon>
        <taxon>Sar</taxon>
        <taxon>Stramenopiles</taxon>
        <taxon>Oomycota</taxon>
        <taxon>Saprolegniomycetes</taxon>
        <taxon>Saprolegniales</taxon>
        <taxon>Verrucalvaceae</taxon>
        <taxon>Aphanomyces</taxon>
    </lineage>
</organism>
<dbReference type="AlphaFoldDB" id="W4H5C9"/>